<feature type="compositionally biased region" description="Acidic residues" evidence="4">
    <location>
        <begin position="609"/>
        <end position="629"/>
    </location>
</feature>
<feature type="region of interest" description="Disordered" evidence="4">
    <location>
        <begin position="556"/>
        <end position="585"/>
    </location>
</feature>
<sequence length="778" mass="87805">MHQQQVSELAKPPSPEEQLRGSWQFAAACQFIFSFGLDLGLSVDLTTETLEAALSGDHSELIVEVFVRLLRVCTANRFINNQTWVEYLKREFLRRDLDLMPFPDEMLYYQPPPPSQPPSSDKAVKEESKDGITDGEASSSESPKHHTISNGHAYSAHDTSPSSMEDTEEQQSVKKEEDDEGSGDANADLPPVVPLRLQPEDFWKLSPSDRAICLYVACEWQLDDPERFRRMMKVDTDAEHWRVDPVGFDARGGVYYLFDDNRLFVFQPPPPPTPPRKTSASGKRKRKSGGGRRRRVSSRRAASAPSAEREMDGDEAGEEEGEEEKTILSSPRETWTLVARTLEDWEAIESLLPPASKDADEQYLRQTLIEDISPKVLEDLRAQAKEQAIQEALLFRKRSSRLIRKEEEERERVMHTRERRSMRVQASRIQQEEEGRQERALSRERRAQRREARVAQQRLEPNGSSASLMADEEMANRGRPRRRSQRAAQSGGSTVIYGDHNASRREGEEEESWEFDCVCGKHGRNYDDGEEMVACERCEVWQHVGCVRALDEGTAKDAEAKGTEVNGADPNGTRPGDAAQSDKGMDWSSFSYYCPRCREVRRSQSQSGNDEDYDPSLDLINVEDDMSDDDGSRVVRKEEQSEQDDVDVDVDMDVDVDVGDNRDAFPSSETQASIIPEEKAKGEEARIIENPSLVPRMPTPTLFTKESLTPFLAHSTPIKSEEKPAEGNKARDGGRAEELMREKKSDEKEEQADEGASSVSLVTGRVKAEGDEYPPLPQ</sequence>
<dbReference type="SUPFAM" id="SSF57903">
    <property type="entry name" value="FYVE/PHD zinc finger"/>
    <property type="match status" value="1"/>
</dbReference>
<dbReference type="Pfam" id="PF00628">
    <property type="entry name" value="PHD"/>
    <property type="match status" value="1"/>
</dbReference>
<dbReference type="SMART" id="SM00249">
    <property type="entry name" value="PHD"/>
    <property type="match status" value="1"/>
</dbReference>
<name>A0A4P9Y0C4_9FUNG</name>
<keyword evidence="2" id="KW-0863">Zinc-finger</keyword>
<keyword evidence="3" id="KW-0862">Zinc</keyword>
<evidence type="ECO:0000313" key="7">
    <source>
        <dbReference type="Proteomes" id="UP000267251"/>
    </source>
</evidence>
<feature type="compositionally biased region" description="Basic and acidic residues" evidence="4">
    <location>
        <begin position="719"/>
        <end position="747"/>
    </location>
</feature>
<feature type="compositionally biased region" description="Basic residues" evidence="4">
    <location>
        <begin position="282"/>
        <end position="298"/>
    </location>
</feature>
<dbReference type="AlphaFoldDB" id="A0A4P9Y0C4"/>
<dbReference type="InterPro" id="IPR013083">
    <property type="entry name" value="Znf_RING/FYVE/PHD"/>
</dbReference>
<dbReference type="OrthoDB" id="303107at2759"/>
<dbReference type="Gene3D" id="3.30.40.10">
    <property type="entry name" value="Zinc/RING finger domain, C3HC4 (zinc finger)"/>
    <property type="match status" value="1"/>
</dbReference>
<evidence type="ECO:0000256" key="2">
    <source>
        <dbReference type="ARBA" id="ARBA00022771"/>
    </source>
</evidence>
<reference evidence="7" key="1">
    <citation type="journal article" date="2018" name="Nat. Microbiol.">
        <title>Leveraging single-cell genomics to expand the fungal tree of life.</title>
        <authorList>
            <person name="Ahrendt S.R."/>
            <person name="Quandt C.A."/>
            <person name="Ciobanu D."/>
            <person name="Clum A."/>
            <person name="Salamov A."/>
            <person name="Andreopoulos B."/>
            <person name="Cheng J.F."/>
            <person name="Woyke T."/>
            <person name="Pelin A."/>
            <person name="Henrissat B."/>
            <person name="Reynolds N.K."/>
            <person name="Benny G.L."/>
            <person name="Smith M.E."/>
            <person name="James T.Y."/>
            <person name="Grigoriev I.V."/>
        </authorList>
    </citation>
    <scope>NUCLEOTIDE SEQUENCE [LARGE SCALE GENOMIC DNA]</scope>
</reference>
<feature type="compositionally biased region" description="Basic and acidic residues" evidence="4">
    <location>
        <begin position="430"/>
        <end position="453"/>
    </location>
</feature>
<feature type="compositionally biased region" description="Basic and acidic residues" evidence="4">
    <location>
        <begin position="407"/>
        <end position="421"/>
    </location>
</feature>
<dbReference type="InterPro" id="IPR028938">
    <property type="entry name" value="Rsf1-like"/>
</dbReference>
<feature type="region of interest" description="Disordered" evidence="4">
    <location>
        <begin position="601"/>
        <end position="650"/>
    </location>
</feature>
<dbReference type="EMBL" id="KZ988479">
    <property type="protein sequence ID" value="RKP12104.1"/>
    <property type="molecule type" value="Genomic_DNA"/>
</dbReference>
<feature type="compositionally biased region" description="Basic and acidic residues" evidence="4">
    <location>
        <begin position="630"/>
        <end position="640"/>
    </location>
</feature>
<evidence type="ECO:0000256" key="3">
    <source>
        <dbReference type="ARBA" id="ARBA00022833"/>
    </source>
</evidence>
<dbReference type="PANTHER" id="PTHR14296:SF3">
    <property type="entry name" value="DIKAR, ISOFORM F"/>
    <property type="match status" value="1"/>
</dbReference>
<organism evidence="6 7">
    <name type="scientific">Piptocephalis cylindrospora</name>
    <dbReference type="NCBI Taxonomy" id="1907219"/>
    <lineage>
        <taxon>Eukaryota</taxon>
        <taxon>Fungi</taxon>
        <taxon>Fungi incertae sedis</taxon>
        <taxon>Zoopagomycota</taxon>
        <taxon>Zoopagomycotina</taxon>
        <taxon>Zoopagomycetes</taxon>
        <taxon>Zoopagales</taxon>
        <taxon>Piptocephalidaceae</taxon>
        <taxon>Piptocephalis</taxon>
    </lineage>
</organism>
<feature type="region of interest" description="Disordered" evidence="4">
    <location>
        <begin position="265"/>
        <end position="331"/>
    </location>
</feature>
<gene>
    <name evidence="6" type="ORF">BJ684DRAFT_17373</name>
</gene>
<dbReference type="PROSITE" id="PS01359">
    <property type="entry name" value="ZF_PHD_1"/>
    <property type="match status" value="1"/>
</dbReference>
<keyword evidence="7" id="KW-1185">Reference proteome</keyword>
<feature type="domain" description="Zinc finger PHD-type" evidence="5">
    <location>
        <begin position="516"/>
        <end position="598"/>
    </location>
</feature>
<accession>A0A4P9Y0C4</accession>
<feature type="compositionally biased region" description="Basic and acidic residues" evidence="4">
    <location>
        <begin position="122"/>
        <end position="132"/>
    </location>
</feature>
<dbReference type="GO" id="GO:0006355">
    <property type="term" value="P:regulation of DNA-templated transcription"/>
    <property type="evidence" value="ECO:0007669"/>
    <property type="project" value="InterPro"/>
</dbReference>
<feature type="compositionally biased region" description="Acidic residues" evidence="4">
    <location>
        <begin position="641"/>
        <end position="650"/>
    </location>
</feature>
<keyword evidence="1" id="KW-0479">Metal-binding</keyword>
<dbReference type="PANTHER" id="PTHR14296">
    <property type="entry name" value="REMODELING AND SPACING FACTOR 1"/>
    <property type="match status" value="1"/>
</dbReference>
<feature type="region of interest" description="Disordered" evidence="4">
    <location>
        <begin position="105"/>
        <end position="193"/>
    </location>
</feature>
<evidence type="ECO:0000256" key="1">
    <source>
        <dbReference type="ARBA" id="ARBA00022723"/>
    </source>
</evidence>
<evidence type="ECO:0000259" key="5">
    <source>
        <dbReference type="SMART" id="SM00249"/>
    </source>
</evidence>
<protein>
    <recommendedName>
        <fullName evidence="5">Zinc finger PHD-type domain-containing protein</fullName>
    </recommendedName>
</protein>
<dbReference type="InterPro" id="IPR011011">
    <property type="entry name" value="Znf_FYVE_PHD"/>
</dbReference>
<dbReference type="GO" id="GO:0031213">
    <property type="term" value="C:RSF complex"/>
    <property type="evidence" value="ECO:0007669"/>
    <property type="project" value="InterPro"/>
</dbReference>
<feature type="compositionally biased region" description="Polar residues" evidence="4">
    <location>
        <begin position="148"/>
        <end position="164"/>
    </location>
</feature>
<dbReference type="InterPro" id="IPR019786">
    <property type="entry name" value="Zinc_finger_PHD-type_CS"/>
</dbReference>
<dbReference type="Proteomes" id="UP000267251">
    <property type="component" value="Unassembled WGS sequence"/>
</dbReference>
<dbReference type="InterPro" id="IPR001965">
    <property type="entry name" value="Znf_PHD"/>
</dbReference>
<proteinExistence type="predicted"/>
<dbReference type="GO" id="GO:0008270">
    <property type="term" value="F:zinc ion binding"/>
    <property type="evidence" value="ECO:0007669"/>
    <property type="project" value="UniProtKB-KW"/>
</dbReference>
<feature type="compositionally biased region" description="Acidic residues" evidence="4">
    <location>
        <begin position="311"/>
        <end position="323"/>
    </location>
</feature>
<evidence type="ECO:0000256" key="4">
    <source>
        <dbReference type="SAM" id="MobiDB-lite"/>
    </source>
</evidence>
<feature type="region of interest" description="Disordered" evidence="4">
    <location>
        <begin position="407"/>
        <end position="508"/>
    </location>
</feature>
<evidence type="ECO:0000313" key="6">
    <source>
        <dbReference type="EMBL" id="RKP12104.1"/>
    </source>
</evidence>
<feature type="region of interest" description="Disordered" evidence="4">
    <location>
        <begin position="714"/>
        <end position="778"/>
    </location>
</feature>
<feature type="region of interest" description="Disordered" evidence="4">
    <location>
        <begin position="657"/>
        <end position="676"/>
    </location>
</feature>
<dbReference type="InterPro" id="IPR019787">
    <property type="entry name" value="Znf_PHD-finger"/>
</dbReference>